<keyword evidence="2" id="KW-0548">Nucleotidyltransferase</keyword>
<dbReference type="AlphaFoldDB" id="K2NXU6"/>
<reference evidence="2 3" key="1">
    <citation type="journal article" date="2012" name="J. Bacteriol.">
        <title>Genome Sequence of the Bacteriocin-Producing Strain Lactococcus garvieae DCC43.</title>
        <authorList>
            <person name="Gabrielsen C."/>
            <person name="Brede D.A."/>
            <person name="Hernandez P.E."/>
            <person name="Nes I.F."/>
            <person name="Diep D.B."/>
        </authorList>
    </citation>
    <scope>NUCLEOTIDE SEQUENCE [LARGE SCALE GENOMIC DNA]</scope>
    <source>
        <strain evidence="2 3">DCC43</strain>
    </source>
</reference>
<dbReference type="GO" id="GO:0050262">
    <property type="term" value="F:ribosylnicotinamide kinase activity"/>
    <property type="evidence" value="ECO:0007669"/>
    <property type="project" value="UniProtKB-EC"/>
</dbReference>
<accession>K2NXU6</accession>
<evidence type="ECO:0000313" key="2">
    <source>
        <dbReference type="EMBL" id="EKF52418.1"/>
    </source>
</evidence>
<dbReference type="Pfam" id="PF01467">
    <property type="entry name" value="CTP_transf_like"/>
    <property type="match status" value="1"/>
</dbReference>
<dbReference type="eggNOG" id="COG1057">
    <property type="taxonomic scope" value="Bacteria"/>
</dbReference>
<dbReference type="EC" id="2.7.7.1" evidence="2"/>
<dbReference type="EMBL" id="AMQS01000002">
    <property type="protein sequence ID" value="EKF52418.1"/>
    <property type="molecule type" value="Genomic_DNA"/>
</dbReference>
<dbReference type="InterPro" id="IPR004821">
    <property type="entry name" value="Cyt_trans-like"/>
</dbReference>
<gene>
    <name evidence="2" type="ORF">C426_0300</name>
</gene>
<name>K2NXU6_9LACT</name>
<dbReference type="SUPFAM" id="SSF52540">
    <property type="entry name" value="P-loop containing nucleoside triphosphate hydrolases"/>
    <property type="match status" value="1"/>
</dbReference>
<evidence type="ECO:0000259" key="1">
    <source>
        <dbReference type="Pfam" id="PF01467"/>
    </source>
</evidence>
<dbReference type="Gene3D" id="3.40.50.300">
    <property type="entry name" value="P-loop containing nucleotide triphosphate hydrolases"/>
    <property type="match status" value="1"/>
</dbReference>
<proteinExistence type="predicted"/>
<dbReference type="InterPro" id="IPR027417">
    <property type="entry name" value="P-loop_NTPase"/>
</dbReference>
<dbReference type="NCBIfam" id="TIGR00125">
    <property type="entry name" value="cyt_tran_rel"/>
    <property type="match status" value="1"/>
</dbReference>
<keyword evidence="2" id="KW-0808">Transferase</keyword>
<feature type="domain" description="Cytidyltransferase-like" evidence="1">
    <location>
        <begin position="9"/>
        <end position="150"/>
    </location>
</feature>
<dbReference type="SUPFAM" id="SSF52374">
    <property type="entry name" value="Nucleotidylyl transferase"/>
    <property type="match status" value="1"/>
</dbReference>
<dbReference type="Gene3D" id="3.40.50.620">
    <property type="entry name" value="HUPs"/>
    <property type="match status" value="1"/>
</dbReference>
<dbReference type="RefSeq" id="WP_004259748.1">
    <property type="nucleotide sequence ID" value="NZ_AMQS01000002.1"/>
</dbReference>
<dbReference type="PANTHER" id="PTHR37512">
    <property type="entry name" value="TRIFUNCTIONAL NAD BIOSYNTHESIS/REGULATOR PROTEIN NADR"/>
    <property type="match status" value="1"/>
</dbReference>
<organism evidence="2 3">
    <name type="scientific">Lactococcus garvieae DCC43</name>
    <dbReference type="NCBI Taxonomy" id="1231377"/>
    <lineage>
        <taxon>Bacteria</taxon>
        <taxon>Bacillati</taxon>
        <taxon>Bacillota</taxon>
        <taxon>Bacilli</taxon>
        <taxon>Lactobacillales</taxon>
        <taxon>Streptococcaceae</taxon>
        <taxon>Lactococcus</taxon>
    </lineage>
</organism>
<dbReference type="InterPro" id="IPR014729">
    <property type="entry name" value="Rossmann-like_a/b/a_fold"/>
</dbReference>
<protein>
    <submittedName>
        <fullName evidence="2">Nicotinamide-nucleotide adenylyltransferase, NadR family / Ribosylnicotinamide kinase</fullName>
        <ecNumber evidence="2">2.7.1.22</ecNumber>
        <ecNumber evidence="2">2.7.7.1</ecNumber>
    </submittedName>
</protein>
<keyword evidence="2" id="KW-0418">Kinase</keyword>
<dbReference type="PATRIC" id="fig|1231377.3.peg.300"/>
<comment type="caution">
    <text evidence="2">The sequence shown here is derived from an EMBL/GenBank/DDBJ whole genome shotgun (WGS) entry which is preliminary data.</text>
</comment>
<evidence type="ECO:0000313" key="3">
    <source>
        <dbReference type="Proteomes" id="UP000006787"/>
    </source>
</evidence>
<sequence length="290" mass="33306">MAEKKKLGVYFGTFAPFHKGHQQQIYKCAALNDQVLLVVSGYKNDRGDKIGLPLDQRYTYLKEAFEDEAEITVAKLDESDLPPMPKGWDEWVSRLLSLLKNFTHEVITFYVGEADYVTELQARFPQDGREYRVEIADRQDIKISATEIRQNPLLHWNEINPIFRRHFTKIVGIIGGEQSGKSTLARRLARSFNNAPFSDNIPQALASPGNQGLVFIDNTLSPRMDLVLLIPSDKDEILWEKIAELDLKAKTVYLDDEETSRDTQAYLGRYYHAIDAISQYTSIKIERLKY</sequence>
<dbReference type="EC" id="2.7.1.22" evidence="2"/>
<dbReference type="PANTHER" id="PTHR37512:SF1">
    <property type="entry name" value="NADR_TTD14 AAA DOMAIN-CONTAINING PROTEIN"/>
    <property type="match status" value="1"/>
</dbReference>
<dbReference type="GO" id="GO:0000309">
    <property type="term" value="F:nicotinamide-nucleotide adenylyltransferase activity"/>
    <property type="evidence" value="ECO:0007669"/>
    <property type="project" value="UniProtKB-EC"/>
</dbReference>
<dbReference type="InterPro" id="IPR052735">
    <property type="entry name" value="NAD_biosynth-regulator"/>
</dbReference>
<dbReference type="Proteomes" id="UP000006787">
    <property type="component" value="Unassembled WGS sequence"/>
</dbReference>